<evidence type="ECO:0000256" key="7">
    <source>
        <dbReference type="ARBA" id="ARBA00022840"/>
    </source>
</evidence>
<dbReference type="HOGENOM" id="CLU_068239_0_0_4"/>
<dbReference type="InterPro" id="IPR013815">
    <property type="entry name" value="ATP_grasp_subdomain_1"/>
</dbReference>
<dbReference type="InterPro" id="IPR006284">
    <property type="entry name" value="Glut_synth_pro"/>
</dbReference>
<dbReference type="NCBIfam" id="TIGR01380">
    <property type="entry name" value="glut_syn"/>
    <property type="match status" value="1"/>
</dbReference>
<dbReference type="GO" id="GO:0005737">
    <property type="term" value="C:cytoplasm"/>
    <property type="evidence" value="ECO:0007669"/>
    <property type="project" value="TreeGrafter"/>
</dbReference>
<dbReference type="InterPro" id="IPR004215">
    <property type="entry name" value="GSHS_N"/>
</dbReference>
<protein>
    <recommendedName>
        <fullName evidence="10">Glutathione synthetase</fullName>
        <ecNumber evidence="10">6.3.2.3</ecNumber>
    </recommendedName>
    <alternativeName>
        <fullName evidence="10">GSH synthetase</fullName>
        <shortName evidence="10">GSH-S</shortName>
        <shortName evidence="10">GSHase</shortName>
    </alternativeName>
    <alternativeName>
        <fullName evidence="10">Glutathione synthase</fullName>
    </alternativeName>
</protein>
<keyword evidence="9" id="KW-0464">Manganese</keyword>
<dbReference type="PANTHER" id="PTHR21621:SF4">
    <property type="entry name" value="GLUTATHIONE SYNTHETASE"/>
    <property type="match status" value="1"/>
</dbReference>
<gene>
    <name evidence="10" type="primary">gshB</name>
    <name evidence="12" type="ORF">SUTH_03515</name>
</gene>
<evidence type="ECO:0000256" key="2">
    <source>
        <dbReference type="ARBA" id="ARBA00001946"/>
    </source>
</evidence>
<comment type="cofactor">
    <cofactor evidence="2">
        <name>Mg(2+)</name>
        <dbReference type="ChEBI" id="CHEBI:18420"/>
    </cofactor>
</comment>
<keyword evidence="5" id="KW-0479">Metal-binding</keyword>
<dbReference type="EMBL" id="AP012547">
    <property type="protein sequence ID" value="BAO31285.1"/>
    <property type="molecule type" value="Genomic_DNA"/>
</dbReference>
<dbReference type="Gene3D" id="3.40.50.20">
    <property type="match status" value="1"/>
</dbReference>
<dbReference type="Gene3D" id="3.30.1490.20">
    <property type="entry name" value="ATP-grasp fold, A domain"/>
    <property type="match status" value="1"/>
</dbReference>
<evidence type="ECO:0000313" key="12">
    <source>
        <dbReference type="EMBL" id="BAO31285.1"/>
    </source>
</evidence>
<evidence type="ECO:0000256" key="9">
    <source>
        <dbReference type="ARBA" id="ARBA00023211"/>
    </source>
</evidence>
<dbReference type="GO" id="GO:0046872">
    <property type="term" value="F:metal ion binding"/>
    <property type="evidence" value="ECO:0007669"/>
    <property type="project" value="UniProtKB-KW"/>
</dbReference>
<dbReference type="GO" id="GO:0004363">
    <property type="term" value="F:glutathione synthase activity"/>
    <property type="evidence" value="ECO:0007669"/>
    <property type="project" value="UniProtKB-UniRule"/>
</dbReference>
<dbReference type="SUPFAM" id="SSF52440">
    <property type="entry name" value="PreATP-grasp domain"/>
    <property type="match status" value="1"/>
</dbReference>
<dbReference type="UniPathway" id="UPA00142">
    <property type="reaction ID" value="UER00210"/>
</dbReference>
<dbReference type="KEGG" id="shd:SUTH_03515"/>
<keyword evidence="4 10" id="KW-0317">Glutathione biosynthesis</keyword>
<dbReference type="InterPro" id="IPR016185">
    <property type="entry name" value="PreATP-grasp_dom_sf"/>
</dbReference>
<keyword evidence="6 10" id="KW-0547">Nucleotide-binding</keyword>
<feature type="domain" description="ATP-grasp" evidence="11">
    <location>
        <begin position="144"/>
        <end position="329"/>
    </location>
</feature>
<dbReference type="Gene3D" id="3.30.470.20">
    <property type="entry name" value="ATP-grasp fold, B domain"/>
    <property type="match status" value="1"/>
</dbReference>
<organism evidence="12 13">
    <name type="scientific">Sulfuritalea hydrogenivorans sk43H</name>
    <dbReference type="NCBI Taxonomy" id="1223802"/>
    <lineage>
        <taxon>Bacteria</taxon>
        <taxon>Pseudomonadati</taxon>
        <taxon>Pseudomonadota</taxon>
        <taxon>Betaproteobacteria</taxon>
        <taxon>Nitrosomonadales</taxon>
        <taxon>Sterolibacteriaceae</taxon>
        <taxon>Sulfuritalea</taxon>
    </lineage>
</organism>
<keyword evidence="8" id="KW-0460">Magnesium</keyword>
<dbReference type="HAMAP" id="MF_00162">
    <property type="entry name" value="GSH_S"/>
    <property type="match status" value="1"/>
</dbReference>
<keyword evidence="13" id="KW-1185">Reference proteome</keyword>
<evidence type="ECO:0000256" key="8">
    <source>
        <dbReference type="ARBA" id="ARBA00022842"/>
    </source>
</evidence>
<dbReference type="NCBIfam" id="NF003573">
    <property type="entry name" value="PRK05246.1"/>
    <property type="match status" value="1"/>
</dbReference>
<keyword evidence="3 10" id="KW-0436">Ligase</keyword>
<dbReference type="PANTHER" id="PTHR21621">
    <property type="entry name" value="RIBOSOMAL PROTEIN S6 MODIFICATION PROTEIN"/>
    <property type="match status" value="1"/>
</dbReference>
<dbReference type="Pfam" id="PF02951">
    <property type="entry name" value="GSH-S_N"/>
    <property type="match status" value="1"/>
</dbReference>
<dbReference type="FunFam" id="3.30.1490.20:FF:000009">
    <property type="entry name" value="Glutathione synthetase"/>
    <property type="match status" value="1"/>
</dbReference>
<dbReference type="InterPro" id="IPR004218">
    <property type="entry name" value="GSHS_ATP-bd"/>
</dbReference>
<evidence type="ECO:0000256" key="3">
    <source>
        <dbReference type="ARBA" id="ARBA00022598"/>
    </source>
</evidence>
<evidence type="ECO:0000256" key="10">
    <source>
        <dbReference type="HAMAP-Rule" id="MF_00162"/>
    </source>
</evidence>
<evidence type="ECO:0000256" key="1">
    <source>
        <dbReference type="ARBA" id="ARBA00001936"/>
    </source>
</evidence>
<dbReference type="Proteomes" id="UP000031637">
    <property type="component" value="Chromosome"/>
</dbReference>
<comment type="cofactor">
    <cofactor evidence="1">
        <name>Mn(2+)</name>
        <dbReference type="ChEBI" id="CHEBI:29035"/>
    </cofactor>
</comment>
<dbReference type="STRING" id="1223802.SUTH_03515"/>
<reference evidence="12 13" key="1">
    <citation type="journal article" date="2014" name="Syst. Appl. Microbiol.">
        <title>Complete genomes of freshwater sulfur oxidizers Sulfuricella denitrificans skB26 and Sulfuritalea hydrogenivorans sk43H: genetic insights into the sulfur oxidation pathway of betaproteobacteria.</title>
        <authorList>
            <person name="Watanabe T."/>
            <person name="Kojima H."/>
            <person name="Fukui M."/>
        </authorList>
    </citation>
    <scope>NUCLEOTIDE SEQUENCE [LARGE SCALE GENOMIC DNA]</scope>
    <source>
        <strain evidence="12">DSM22779</strain>
    </source>
</reference>
<dbReference type="Pfam" id="PF02955">
    <property type="entry name" value="GSH-S_ATP"/>
    <property type="match status" value="1"/>
</dbReference>
<evidence type="ECO:0000256" key="6">
    <source>
        <dbReference type="ARBA" id="ARBA00022741"/>
    </source>
</evidence>
<accession>W0SKM3</accession>
<dbReference type="RefSeq" id="WP_041101085.1">
    <property type="nucleotide sequence ID" value="NZ_AP012547.1"/>
</dbReference>
<evidence type="ECO:0000313" key="13">
    <source>
        <dbReference type="Proteomes" id="UP000031637"/>
    </source>
</evidence>
<comment type="similarity">
    <text evidence="10">Belongs to the prokaryotic GSH synthase family.</text>
</comment>
<dbReference type="AlphaFoldDB" id="W0SKM3"/>
<dbReference type="InterPro" id="IPR011761">
    <property type="entry name" value="ATP-grasp"/>
</dbReference>
<sequence>MKLAFILDPLEGLKAYKDSSVAMMRCAAKRGHEVWAIQRAALTWRDGVVAARAQRLKVGADKAPALQGGRAKDALLAVADDDTAWYAVAEEAVLPLTAWDAVLMRQDPPFDFEYVAATWLLERAESQGARIWNKPRAIRDHSEKVAITEFPQYTPTTLIARDPDDIHAFIDELGDVILKPLDGMGGSSIFRVLKNDPNRNVIVETLTNFGARSIMAQRYLPAITHGDKRILLIAGEPVPYCLARIPKPGESRGNLAAGGKGVARPLLGRDREIAEALAPTLWARGLLIVGLDVIGDCLTEINVTSPTCFVEIAQQMKFDVAALAIDALERECRTSAAS</sequence>
<keyword evidence="7 10" id="KW-0067">ATP-binding</keyword>
<dbReference type="PROSITE" id="PS50975">
    <property type="entry name" value="ATP_GRASP"/>
    <property type="match status" value="1"/>
</dbReference>
<dbReference type="GO" id="GO:0005524">
    <property type="term" value="F:ATP binding"/>
    <property type="evidence" value="ECO:0007669"/>
    <property type="project" value="UniProtKB-UniRule"/>
</dbReference>
<dbReference type="EC" id="6.3.2.3" evidence="10"/>
<name>W0SKM3_9PROT</name>
<comment type="pathway">
    <text evidence="10">Sulfur metabolism; glutathione biosynthesis; glutathione from L-cysteine and L-glutamate: step 2/2.</text>
</comment>
<comment type="catalytic activity">
    <reaction evidence="10">
        <text>gamma-L-glutamyl-L-cysteine + glycine + ATP = glutathione + ADP + phosphate + H(+)</text>
        <dbReference type="Rhea" id="RHEA:13557"/>
        <dbReference type="ChEBI" id="CHEBI:15378"/>
        <dbReference type="ChEBI" id="CHEBI:30616"/>
        <dbReference type="ChEBI" id="CHEBI:43474"/>
        <dbReference type="ChEBI" id="CHEBI:57305"/>
        <dbReference type="ChEBI" id="CHEBI:57925"/>
        <dbReference type="ChEBI" id="CHEBI:58173"/>
        <dbReference type="ChEBI" id="CHEBI:456216"/>
        <dbReference type="EC" id="6.3.2.3"/>
    </reaction>
</comment>
<evidence type="ECO:0000259" key="11">
    <source>
        <dbReference type="PROSITE" id="PS50975"/>
    </source>
</evidence>
<evidence type="ECO:0000256" key="5">
    <source>
        <dbReference type="ARBA" id="ARBA00022723"/>
    </source>
</evidence>
<proteinExistence type="inferred from homology"/>
<dbReference type="OrthoDB" id="9785415at2"/>
<evidence type="ECO:0000256" key="4">
    <source>
        <dbReference type="ARBA" id="ARBA00022684"/>
    </source>
</evidence>
<dbReference type="SUPFAM" id="SSF56059">
    <property type="entry name" value="Glutathione synthetase ATP-binding domain-like"/>
    <property type="match status" value="1"/>
</dbReference>